<keyword evidence="6" id="KW-1185">Reference proteome</keyword>
<dbReference type="EMBL" id="JAVRHU010000003">
    <property type="protein sequence ID" value="MDT0622063.1"/>
    <property type="molecule type" value="Genomic_DNA"/>
</dbReference>
<keyword evidence="1" id="KW-0489">Methyltransferase</keyword>
<dbReference type="Pfam" id="PF01170">
    <property type="entry name" value="UPF0020"/>
    <property type="match status" value="1"/>
</dbReference>
<evidence type="ECO:0000313" key="6">
    <source>
        <dbReference type="Proteomes" id="UP001250662"/>
    </source>
</evidence>
<feature type="domain" description="THUMP" evidence="4">
    <location>
        <begin position="46"/>
        <end position="157"/>
    </location>
</feature>
<dbReference type="InterPro" id="IPR029063">
    <property type="entry name" value="SAM-dependent_MTases_sf"/>
</dbReference>
<comment type="caution">
    <text evidence="5">The sequence shown here is derived from an EMBL/GenBank/DDBJ whole genome shotgun (WGS) entry which is preliminary data.</text>
</comment>
<name>A0ABU3BIT7_9FLAO</name>
<dbReference type="SMART" id="SM00981">
    <property type="entry name" value="THUMP"/>
    <property type="match status" value="1"/>
</dbReference>
<dbReference type="InterPro" id="IPR053943">
    <property type="entry name" value="RlmKL-like_Mtase_CS"/>
</dbReference>
<evidence type="ECO:0000256" key="1">
    <source>
        <dbReference type="ARBA" id="ARBA00022603"/>
    </source>
</evidence>
<dbReference type="Gene3D" id="3.30.2130.30">
    <property type="match status" value="1"/>
</dbReference>
<dbReference type="InterPro" id="IPR054170">
    <property type="entry name" value="RlmL_1st"/>
</dbReference>
<dbReference type="PROSITE" id="PS51165">
    <property type="entry name" value="THUMP"/>
    <property type="match status" value="1"/>
</dbReference>
<dbReference type="PANTHER" id="PTHR47313">
    <property type="entry name" value="RIBOSOMAL RNA LARGE SUBUNIT METHYLTRANSFERASE K/L"/>
    <property type="match status" value="1"/>
</dbReference>
<keyword evidence="3" id="KW-0694">RNA-binding</keyword>
<evidence type="ECO:0000259" key="4">
    <source>
        <dbReference type="PROSITE" id="PS51165"/>
    </source>
</evidence>
<organism evidence="5 6">
    <name type="scientific">Croceitalea vernalis</name>
    <dbReference type="NCBI Taxonomy" id="3075599"/>
    <lineage>
        <taxon>Bacteria</taxon>
        <taxon>Pseudomonadati</taxon>
        <taxon>Bacteroidota</taxon>
        <taxon>Flavobacteriia</taxon>
        <taxon>Flavobacteriales</taxon>
        <taxon>Flavobacteriaceae</taxon>
        <taxon>Croceitalea</taxon>
    </lineage>
</organism>
<dbReference type="PROSITE" id="PS00092">
    <property type="entry name" value="N6_MTASE"/>
    <property type="match status" value="1"/>
</dbReference>
<protein>
    <submittedName>
        <fullName evidence="5">THUMP domain-containing protein</fullName>
    </submittedName>
</protein>
<dbReference type="InterPro" id="IPR004114">
    <property type="entry name" value="THUMP_dom"/>
</dbReference>
<sequence>MERNFKMLAKTLYGFEPILAKEIRNLGASNVREGVRSVSFEGDTGFMYKANLALRTALKILKPIKSFKVFNEDQLYRAIYDMDWPNHFNSSQSFAFDTTLNSDVFNNSLFVSQRAKDALVDKFRDVERQRPSVNTREPDIRINIHIYNNNCTVSLDSSGASLHQRGYRISTNIAPINEVLAAGLLLMSGWDGRTDFLDPMCGSGTLLIEATMIACNIPANINRKSFAFQNWKNFDKDLLDKIILSRLNQTREFHHKIIGFDKAPSAVRKAQENVENANLVEYISIERKDFFRTLKPVENELHIVFNPPYGERLNIDVDEFYSKIGDTLKQDYAGTKAWFITSNLGALKHVGLRPSRKIKVFNGKLESRLVMYELYEGSKKGKYIN</sequence>
<dbReference type="SUPFAM" id="SSF53335">
    <property type="entry name" value="S-adenosyl-L-methionine-dependent methyltransferases"/>
    <property type="match status" value="1"/>
</dbReference>
<dbReference type="Gene3D" id="3.40.50.150">
    <property type="entry name" value="Vaccinia Virus protein VP39"/>
    <property type="match status" value="1"/>
</dbReference>
<dbReference type="Pfam" id="PF02926">
    <property type="entry name" value="THUMP"/>
    <property type="match status" value="1"/>
</dbReference>
<dbReference type="InterPro" id="IPR000241">
    <property type="entry name" value="RlmKL-like_Mtase"/>
</dbReference>
<evidence type="ECO:0000256" key="2">
    <source>
        <dbReference type="ARBA" id="ARBA00022679"/>
    </source>
</evidence>
<evidence type="ECO:0000256" key="3">
    <source>
        <dbReference type="PROSITE-ProRule" id="PRU00529"/>
    </source>
</evidence>
<evidence type="ECO:0000313" key="5">
    <source>
        <dbReference type="EMBL" id="MDT0622063.1"/>
    </source>
</evidence>
<dbReference type="CDD" id="cd11715">
    <property type="entry name" value="THUMP_AdoMetMT"/>
    <property type="match status" value="1"/>
</dbReference>
<dbReference type="InterPro" id="IPR002052">
    <property type="entry name" value="DNA_methylase_N6_adenine_CS"/>
</dbReference>
<keyword evidence="2" id="KW-0808">Transferase</keyword>
<dbReference type="RefSeq" id="WP_311388013.1">
    <property type="nucleotide sequence ID" value="NZ_JAVRHU010000003.1"/>
</dbReference>
<dbReference type="PANTHER" id="PTHR47313:SF1">
    <property type="entry name" value="RIBOSOMAL RNA LARGE SUBUNIT METHYLTRANSFERASE K_L"/>
    <property type="match status" value="1"/>
</dbReference>
<gene>
    <name evidence="5" type="ORF">RM520_10505</name>
</gene>
<proteinExistence type="predicted"/>
<dbReference type="Proteomes" id="UP001250662">
    <property type="component" value="Unassembled WGS sequence"/>
</dbReference>
<dbReference type="PROSITE" id="PS01261">
    <property type="entry name" value="UPF0020"/>
    <property type="match status" value="1"/>
</dbReference>
<accession>A0ABU3BIT7</accession>
<reference evidence="5 6" key="1">
    <citation type="submission" date="2023-09" db="EMBL/GenBank/DDBJ databases">
        <authorList>
            <person name="Rey-Velasco X."/>
        </authorList>
    </citation>
    <scope>NUCLEOTIDE SEQUENCE [LARGE SCALE GENOMIC DNA]</scope>
    <source>
        <strain evidence="5 6">P007</strain>
    </source>
</reference>
<dbReference type="Pfam" id="PF22020">
    <property type="entry name" value="RlmL_1st"/>
    <property type="match status" value="1"/>
</dbReference>